<dbReference type="GO" id="GO:0005783">
    <property type="term" value="C:endoplasmic reticulum"/>
    <property type="evidence" value="ECO:0007669"/>
    <property type="project" value="TreeGrafter"/>
</dbReference>
<evidence type="ECO:0000256" key="2">
    <source>
        <dbReference type="ARBA" id="ARBA00004922"/>
    </source>
</evidence>
<keyword evidence="16" id="KW-0479">Metal-binding</keyword>
<dbReference type="InterPro" id="IPR036026">
    <property type="entry name" value="Seven-hairpin_glycosidases"/>
</dbReference>
<feature type="region of interest" description="Disordered" evidence="19">
    <location>
        <begin position="99"/>
        <end position="173"/>
    </location>
</feature>
<evidence type="ECO:0000256" key="19">
    <source>
        <dbReference type="SAM" id="MobiDB-lite"/>
    </source>
</evidence>
<evidence type="ECO:0000256" key="6">
    <source>
        <dbReference type="ARBA" id="ARBA00022837"/>
    </source>
</evidence>
<feature type="active site" description="Proton donor" evidence="15">
    <location>
        <position position="531"/>
    </location>
</feature>
<dbReference type="Pfam" id="PF01532">
    <property type="entry name" value="Glyco_hydro_47"/>
    <property type="match status" value="1"/>
</dbReference>
<evidence type="ECO:0000256" key="20">
    <source>
        <dbReference type="SAM" id="Phobius"/>
    </source>
</evidence>
<evidence type="ECO:0000256" key="9">
    <source>
        <dbReference type="ARBA" id="ARBA00023157"/>
    </source>
</evidence>
<dbReference type="RefSeq" id="XP_058975145.1">
    <property type="nucleotide sequence ID" value="XM_059119162.1"/>
</dbReference>
<evidence type="ECO:0000313" key="21">
    <source>
        <dbReference type="EnsemblMetazoa" id="MDOA004678-PA"/>
    </source>
</evidence>
<evidence type="ECO:0000256" key="1">
    <source>
        <dbReference type="ARBA" id="ARBA00001913"/>
    </source>
</evidence>
<evidence type="ECO:0000256" key="17">
    <source>
        <dbReference type="PIRSR" id="PIRSR601382-3"/>
    </source>
</evidence>
<dbReference type="GO" id="GO:0004571">
    <property type="term" value="F:mannosyl-oligosaccharide 1,2-alpha-mannosidase activity"/>
    <property type="evidence" value="ECO:0007669"/>
    <property type="project" value="UniProtKB-EC"/>
</dbReference>
<comment type="similarity">
    <text evidence="3 18">Belongs to the glycosyl hydrolase 47 family.</text>
</comment>
<evidence type="ECO:0000313" key="22">
    <source>
        <dbReference type="Proteomes" id="UP001652621"/>
    </source>
</evidence>
<evidence type="ECO:0000256" key="14">
    <source>
        <dbReference type="ARBA" id="ARBA00060399"/>
    </source>
</evidence>
<evidence type="ECO:0000256" key="15">
    <source>
        <dbReference type="PIRSR" id="PIRSR601382-1"/>
    </source>
</evidence>
<dbReference type="PANTHER" id="PTHR11742:SF6">
    <property type="entry name" value="MANNOSYL-OLIGOSACCHARIDE ALPHA-1,2-MANNOSIDASE IA-RELATED"/>
    <property type="match status" value="1"/>
</dbReference>
<comment type="function">
    <text evidence="13">Involved in the maturation of Asn-linked oligosaccharides. Progressively trim alpha-1,2-linked mannose residues from Man(9)GlcNAc(2) to produce Man(5)GlcNAc(2).</text>
</comment>
<dbReference type="GO" id="GO:0005509">
    <property type="term" value="F:calcium ion binding"/>
    <property type="evidence" value="ECO:0007669"/>
    <property type="project" value="InterPro"/>
</dbReference>
<evidence type="ECO:0000256" key="16">
    <source>
        <dbReference type="PIRSR" id="PIRSR601382-2"/>
    </source>
</evidence>
<keyword evidence="10 18" id="KW-0326">Glycosidase</keyword>
<proteinExistence type="inferred from homology"/>
<feature type="active site" description="Proton donor" evidence="15">
    <location>
        <position position="289"/>
    </location>
</feature>
<keyword evidence="8 20" id="KW-0472">Membrane</keyword>
<evidence type="ECO:0000313" key="23">
    <source>
        <dbReference type="RefSeq" id="XP_058975145.1"/>
    </source>
</evidence>
<dbReference type="VEuPathDB" id="VectorBase:MDOA004678"/>
<keyword evidence="22" id="KW-1185">Reference proteome</keyword>
<accession>A0A1I8MGL1</accession>
<dbReference type="eggNOG" id="KOG2204">
    <property type="taxonomic scope" value="Eukaryota"/>
</dbReference>
<name>A0A1I8MGL1_MUSDO</name>
<evidence type="ECO:0000256" key="10">
    <source>
        <dbReference type="ARBA" id="ARBA00023295"/>
    </source>
</evidence>
<evidence type="ECO:0000256" key="13">
    <source>
        <dbReference type="ARBA" id="ARBA00054774"/>
    </source>
</evidence>
<evidence type="ECO:0000256" key="7">
    <source>
        <dbReference type="ARBA" id="ARBA00022968"/>
    </source>
</evidence>
<comment type="subcellular location">
    <subcellularLocation>
        <location evidence="14">Endomembrane system</location>
        <topology evidence="14">Single-pass type II membrane protein</topology>
    </subcellularLocation>
</comment>
<feature type="active site" evidence="15">
    <location>
        <position position="422"/>
    </location>
</feature>
<evidence type="ECO:0000256" key="12">
    <source>
        <dbReference type="ARBA" id="ARBA00048605"/>
    </source>
</evidence>
<feature type="active site" evidence="15">
    <location>
        <position position="556"/>
    </location>
</feature>
<dbReference type="EC" id="3.2.1.-" evidence="18"/>
<dbReference type="PRINTS" id="PR00747">
    <property type="entry name" value="GLYHDRLASE47"/>
</dbReference>
<dbReference type="FunFam" id="1.50.10.10:FF:000002">
    <property type="entry name" value="alpha-1,2-Mannosidase"/>
    <property type="match status" value="1"/>
</dbReference>
<comment type="pathway">
    <text evidence="2">Protein modification; protein glycosylation.</text>
</comment>
<reference evidence="23" key="2">
    <citation type="submission" date="2025-05" db="UniProtKB">
        <authorList>
            <consortium name="RefSeq"/>
        </authorList>
    </citation>
    <scope>IDENTIFICATION</scope>
    <source>
        <strain evidence="23">Aabys</strain>
        <tissue evidence="23">Whole body</tissue>
    </source>
</reference>
<dbReference type="PANTHER" id="PTHR11742">
    <property type="entry name" value="MANNOSYL-OLIGOSACCHARIDE ALPHA-1,2-MANNOSIDASE-RELATED"/>
    <property type="match status" value="1"/>
</dbReference>
<comment type="catalytic activity">
    <reaction evidence="12">
        <text>N(4)-(alpha-D-Man-(1-&gt;2)-alpha-D-Man-(1-&gt;2)-alpha-D-Man-(1-&gt;3)-[alpha-D-Man-(1-&gt;2)-alpha-D-Man-(1-&gt;3)-[alpha-D-Man-(1-&gt;2)-alpha-D-Man-(1-&gt;6)]-alpha-D-Man-(1-&gt;6)]-beta-D-Man-(1-&gt;4)-beta-D-GlcNAc-(1-&gt;4)-beta-D-GlcNAc)-L-asparaginyl-[protein] (N-glucan mannose isomer 9A1,2,3B1,2,3) + 4 H2O = N(4)-(alpha-D-Man-(1-&gt;3)-[alpha-D-Man-(1-&gt;3)-[alpha-D-Man-(1-&gt;6)]-alpha-D-Man-(1-&gt;6)]-beta-D-Man-(1-&gt;4)-beta-D-GlcNAc-(1-&gt;4)-beta-D-GlcNAc)-L-asparaginyl-[protein] (N-glucan mannose isomer 5A1,2) + 4 beta-D-mannose</text>
        <dbReference type="Rhea" id="RHEA:56008"/>
        <dbReference type="Rhea" id="RHEA-COMP:14356"/>
        <dbReference type="Rhea" id="RHEA-COMP:14367"/>
        <dbReference type="ChEBI" id="CHEBI:15377"/>
        <dbReference type="ChEBI" id="CHEBI:28563"/>
        <dbReference type="ChEBI" id="CHEBI:59087"/>
        <dbReference type="ChEBI" id="CHEBI:139493"/>
        <dbReference type="EC" id="3.2.1.113"/>
    </reaction>
</comment>
<keyword evidence="5 18" id="KW-0378">Hydrolase</keyword>
<sequence>MYRIGPIGRKSNFHNREKCLIGLVLATLCFLCFGGIFLLPDNFGGDRVLRVYKQFQKAGPEIFIPAPPLAKHAPKDQDPHFMNDRQKLQAKIKEELGEIMDKPQLQKDNAMDNSEDAGDDADNGSPQQFDDTAPGGGGGGAGDEQGAAPPVNGQSKKSRNSNNNNNDDIAAVLDNNNLPLGNVNLQMPLGGHADGDVSVEEKRQKVKEMMQHAWENYKLYAWGKNELRPLSQRAHIGSIFGSQELGATIIDGLDTLYIMGLENEYKEGRDWIERKFSLDNVTADLSVFETNIRFIGGLLTMYAFTGDALYKDKAQHVADKLLPAFQTPTGIPYGLVNPKTGMSKNYGWASGASSILSEFGTLHLEFSYLSDITGNPLYKERVQTIRQILKDIEKPKGLYPNFLNPKTGKWGQLHMSLGALGDSFYEYLLKAWIQSGQTDEEARQMFDEAMVAIIDKMVRTSPNGLTYVSDLKFDRLEHKMDHLACFAGGLFALGANTRQNEHTEKFMNIGKGITNTCHESYIRTTTHLGPEAFRFSEAAEARALKSNEKYYILRPETVESYFVLWRLTHDQKYRDWGWDAVQALEQHCRTPHGYSGIKNVYQEVPQKDDVQQSFFLAETLKYLYLLFSDDSLIPLDEWVFNTEAHPLPVKGANIYYRQAASTSAAATNAS</sequence>
<feature type="disulfide bond" evidence="17">
    <location>
        <begin position="485"/>
        <end position="517"/>
    </location>
</feature>
<dbReference type="GO" id="GO:0000139">
    <property type="term" value="C:Golgi membrane"/>
    <property type="evidence" value="ECO:0007669"/>
    <property type="project" value="TreeGrafter"/>
</dbReference>
<keyword evidence="6 16" id="KW-0106">Calcium</keyword>
<keyword evidence="4 20" id="KW-0812">Transmembrane</keyword>
<evidence type="ECO:0000256" key="4">
    <source>
        <dbReference type="ARBA" id="ARBA00022692"/>
    </source>
</evidence>
<comment type="cofactor">
    <cofactor evidence="1 16">
        <name>Ca(2+)</name>
        <dbReference type="ChEBI" id="CHEBI:29108"/>
    </cofactor>
</comment>
<evidence type="ECO:0000256" key="8">
    <source>
        <dbReference type="ARBA" id="ARBA00023136"/>
    </source>
</evidence>
<dbReference type="InterPro" id="IPR012341">
    <property type="entry name" value="6hp_glycosidase-like_sf"/>
</dbReference>
<dbReference type="EnsemblMetazoa" id="MDOA004678-RA">
    <property type="protein sequence ID" value="MDOA004678-PA"/>
    <property type="gene ID" value="MDOA004678"/>
</dbReference>
<feature type="binding site" evidence="16">
    <location>
        <position position="642"/>
    </location>
    <ligand>
        <name>Ca(2+)</name>
        <dbReference type="ChEBI" id="CHEBI:29108"/>
    </ligand>
</feature>
<keyword evidence="20" id="KW-1133">Transmembrane helix</keyword>
<dbReference type="Gene3D" id="1.50.10.10">
    <property type="match status" value="1"/>
</dbReference>
<evidence type="ECO:0000256" key="18">
    <source>
        <dbReference type="RuleBase" id="RU361193"/>
    </source>
</evidence>
<dbReference type="STRING" id="7370.A0A1I8MGL1"/>
<feature type="compositionally biased region" description="Gly residues" evidence="19">
    <location>
        <begin position="134"/>
        <end position="143"/>
    </location>
</feature>
<organism evidence="21">
    <name type="scientific">Musca domestica</name>
    <name type="common">House fly</name>
    <dbReference type="NCBI Taxonomy" id="7370"/>
    <lineage>
        <taxon>Eukaryota</taxon>
        <taxon>Metazoa</taxon>
        <taxon>Ecdysozoa</taxon>
        <taxon>Arthropoda</taxon>
        <taxon>Hexapoda</taxon>
        <taxon>Insecta</taxon>
        <taxon>Pterygota</taxon>
        <taxon>Neoptera</taxon>
        <taxon>Endopterygota</taxon>
        <taxon>Diptera</taxon>
        <taxon>Brachycera</taxon>
        <taxon>Muscomorpha</taxon>
        <taxon>Muscoidea</taxon>
        <taxon>Muscidae</taxon>
        <taxon>Musca</taxon>
    </lineage>
</organism>
<evidence type="ECO:0000256" key="3">
    <source>
        <dbReference type="ARBA" id="ARBA00007658"/>
    </source>
</evidence>
<feature type="compositionally biased region" description="Acidic residues" evidence="19">
    <location>
        <begin position="113"/>
        <end position="122"/>
    </location>
</feature>
<feature type="compositionally biased region" description="Low complexity" evidence="19">
    <location>
        <begin position="160"/>
        <end position="173"/>
    </location>
</feature>
<dbReference type="InterPro" id="IPR001382">
    <property type="entry name" value="Glyco_hydro_47"/>
</dbReference>
<comment type="catalytic activity">
    <reaction evidence="11">
        <text>N(4)-(alpha-D-Man-(1-&gt;2)-alpha-D-Man-(1-&gt;2)-alpha-D-Man-(1-&gt;3)-[alpha-D-Man-(1-&gt;3)-[alpha-D-Man-(1-&gt;2)-alpha-D-Man-(1-&gt;6)]-alpha-D-Man-(1-&gt;6)]-beta-D-Man-(1-&gt;4)-beta-D-GlcNAc-(1-&gt;4)-beta-D-GlcNAc)-L-asparaginyl-[protein] (N-glucan mannose isomer 8A1,2,3B1,3) + 3 H2O = N(4)-(alpha-D-Man-(1-&gt;3)-[alpha-D-Man-(1-&gt;3)-[alpha-D-Man-(1-&gt;6)]-alpha-D-Man-(1-&gt;6)]-beta-D-Man-(1-&gt;4)-beta-D-GlcNAc-(1-&gt;4)-beta-D-GlcNAc)-L-asparaginyl-[protein] (N-glucan mannose isomer 5A1,2) + 3 beta-D-mannose</text>
        <dbReference type="Rhea" id="RHEA:56028"/>
        <dbReference type="Rhea" id="RHEA-COMP:14358"/>
        <dbReference type="Rhea" id="RHEA-COMP:14367"/>
        <dbReference type="ChEBI" id="CHEBI:15377"/>
        <dbReference type="ChEBI" id="CHEBI:28563"/>
        <dbReference type="ChEBI" id="CHEBI:59087"/>
        <dbReference type="ChEBI" id="CHEBI:60628"/>
        <dbReference type="EC" id="3.2.1.113"/>
    </reaction>
</comment>
<reference evidence="21" key="1">
    <citation type="submission" date="2021-01" db="UniProtKB">
        <authorList>
            <consortium name="EnsemblMetazoa"/>
        </authorList>
    </citation>
    <scope>IDENTIFICATION</scope>
    <source>
        <strain evidence="21">Aabys</strain>
    </source>
</reference>
<dbReference type="SUPFAM" id="SSF48225">
    <property type="entry name" value="Seven-hairpin glycosidases"/>
    <property type="match status" value="1"/>
</dbReference>
<keyword evidence="7" id="KW-0735">Signal-anchor</keyword>
<keyword evidence="9 17" id="KW-1015">Disulfide bond</keyword>
<protein>
    <recommendedName>
        <fullName evidence="18">alpha-1,2-Mannosidase</fullName>
        <ecNumber evidence="18">3.2.1.-</ecNumber>
    </recommendedName>
</protein>
<dbReference type="GO" id="GO:0005975">
    <property type="term" value="P:carbohydrate metabolic process"/>
    <property type="evidence" value="ECO:0007669"/>
    <property type="project" value="InterPro"/>
</dbReference>
<evidence type="ECO:0000256" key="5">
    <source>
        <dbReference type="ARBA" id="ARBA00022801"/>
    </source>
</evidence>
<evidence type="ECO:0000256" key="11">
    <source>
        <dbReference type="ARBA" id="ARBA00047669"/>
    </source>
</evidence>
<dbReference type="VEuPathDB" id="VectorBase:MDOMA2_005441"/>
<dbReference type="OrthoDB" id="8118055at2759"/>
<gene>
    <name evidence="21" type="primary">101890227</name>
    <name evidence="23" type="synonym">LOC101890227</name>
</gene>
<feature type="transmembrane region" description="Helical" evidence="20">
    <location>
        <begin position="20"/>
        <end position="39"/>
    </location>
</feature>
<dbReference type="InterPro" id="IPR050749">
    <property type="entry name" value="Glycosyl_Hydrolase_47"/>
</dbReference>
<dbReference type="Proteomes" id="UP001652621">
    <property type="component" value="Unplaced"/>
</dbReference>
<dbReference type="AlphaFoldDB" id="A0A1I8MGL1"/>